<organism evidence="1 2">
    <name type="scientific">Cohnella faecalis</name>
    <dbReference type="NCBI Taxonomy" id="2315694"/>
    <lineage>
        <taxon>Bacteria</taxon>
        <taxon>Bacillati</taxon>
        <taxon>Bacillota</taxon>
        <taxon>Bacilli</taxon>
        <taxon>Bacillales</taxon>
        <taxon>Paenibacillaceae</taxon>
        <taxon>Cohnella</taxon>
    </lineage>
</organism>
<dbReference type="Proteomes" id="UP000266340">
    <property type="component" value="Unassembled WGS sequence"/>
</dbReference>
<proteinExistence type="predicted"/>
<dbReference type="AlphaFoldDB" id="A0A398CFN4"/>
<evidence type="ECO:0000313" key="1">
    <source>
        <dbReference type="EMBL" id="RIE00712.1"/>
    </source>
</evidence>
<dbReference type="EMBL" id="QXJM01000048">
    <property type="protein sequence ID" value="RIE00712.1"/>
    <property type="molecule type" value="Genomic_DNA"/>
</dbReference>
<keyword evidence="2" id="KW-1185">Reference proteome</keyword>
<gene>
    <name evidence="1" type="ORF">D3H35_26300</name>
</gene>
<accession>A0A398CFN4</accession>
<reference evidence="1 2" key="1">
    <citation type="submission" date="2018-09" db="EMBL/GenBank/DDBJ databases">
        <title>Cohnella cavernae sp. nov., isolated from a karst cave.</title>
        <authorList>
            <person name="Zhu H."/>
        </authorList>
    </citation>
    <scope>NUCLEOTIDE SEQUENCE [LARGE SCALE GENOMIC DNA]</scope>
    <source>
        <strain evidence="1 2">K2E09-144</strain>
    </source>
</reference>
<protein>
    <submittedName>
        <fullName evidence="1">Uncharacterized protein</fullName>
    </submittedName>
</protein>
<sequence length="66" mass="7213">MNADQLKKGQYIYLTRRAIQYLNVKKAATGASLSALIESMIEADMSSNPNMQAGISSLFGQSTEQQ</sequence>
<comment type="caution">
    <text evidence="1">The sequence shown here is derived from an EMBL/GenBank/DDBJ whole genome shotgun (WGS) entry which is preliminary data.</text>
</comment>
<dbReference type="RefSeq" id="WP_119152107.1">
    <property type="nucleotide sequence ID" value="NZ_JBHSOV010000011.1"/>
</dbReference>
<name>A0A398CFN4_9BACL</name>
<evidence type="ECO:0000313" key="2">
    <source>
        <dbReference type="Proteomes" id="UP000266340"/>
    </source>
</evidence>